<organism evidence="1">
    <name type="scientific">marine sediment metagenome</name>
    <dbReference type="NCBI Taxonomy" id="412755"/>
    <lineage>
        <taxon>unclassified sequences</taxon>
        <taxon>metagenomes</taxon>
        <taxon>ecological metagenomes</taxon>
    </lineage>
</organism>
<protein>
    <submittedName>
        <fullName evidence="1">Uncharacterized protein</fullName>
    </submittedName>
</protein>
<accession>X1JWX1</accession>
<reference evidence="1" key="1">
    <citation type="journal article" date="2014" name="Front. Microbiol.">
        <title>High frequency of phylogenetically diverse reductive dehalogenase-homologous genes in deep subseafloor sedimentary metagenomes.</title>
        <authorList>
            <person name="Kawai M."/>
            <person name="Futagami T."/>
            <person name="Toyoda A."/>
            <person name="Takaki Y."/>
            <person name="Nishi S."/>
            <person name="Hori S."/>
            <person name="Arai W."/>
            <person name="Tsubouchi T."/>
            <person name="Morono Y."/>
            <person name="Uchiyama I."/>
            <person name="Ito T."/>
            <person name="Fujiyama A."/>
            <person name="Inagaki F."/>
            <person name="Takami H."/>
        </authorList>
    </citation>
    <scope>NUCLEOTIDE SEQUENCE</scope>
    <source>
        <strain evidence="1">Expedition CK06-06</strain>
    </source>
</reference>
<name>X1JWX1_9ZZZZ</name>
<comment type="caution">
    <text evidence="1">The sequence shown here is derived from an EMBL/GenBank/DDBJ whole genome shotgun (WGS) entry which is preliminary data.</text>
</comment>
<sequence length="98" mass="10741">MRVRRLILSKRIGDGKTPETAWRPAIADRLQRCLAIELDDGNFLVATDDAASKLPAGDSKVKSADASDLLHEKLQSVRGKAVRLGHLRIDVPTELVVD</sequence>
<gene>
    <name evidence="1" type="ORF">S03H2_51578</name>
</gene>
<evidence type="ECO:0000313" key="1">
    <source>
        <dbReference type="EMBL" id="GAH74283.1"/>
    </source>
</evidence>
<dbReference type="AlphaFoldDB" id="X1JWX1"/>
<dbReference type="EMBL" id="BARU01032730">
    <property type="protein sequence ID" value="GAH74283.1"/>
    <property type="molecule type" value="Genomic_DNA"/>
</dbReference>
<proteinExistence type="predicted"/>